<organism evidence="2 3">
    <name type="scientific">Imshaugia aleurites</name>
    <dbReference type="NCBI Taxonomy" id="172621"/>
    <lineage>
        <taxon>Eukaryota</taxon>
        <taxon>Fungi</taxon>
        <taxon>Dikarya</taxon>
        <taxon>Ascomycota</taxon>
        <taxon>Pezizomycotina</taxon>
        <taxon>Lecanoromycetes</taxon>
        <taxon>OSLEUM clade</taxon>
        <taxon>Lecanoromycetidae</taxon>
        <taxon>Lecanorales</taxon>
        <taxon>Lecanorineae</taxon>
        <taxon>Parmeliaceae</taxon>
        <taxon>Imshaugia</taxon>
    </lineage>
</organism>
<accession>A0A8H3J2A6</accession>
<evidence type="ECO:0000256" key="1">
    <source>
        <dbReference type="SAM" id="SignalP"/>
    </source>
</evidence>
<dbReference type="OrthoDB" id="5347971at2759"/>
<feature type="signal peptide" evidence="1">
    <location>
        <begin position="1"/>
        <end position="19"/>
    </location>
</feature>
<dbReference type="AlphaFoldDB" id="A0A8H3J2A6"/>
<evidence type="ECO:0000313" key="2">
    <source>
        <dbReference type="EMBL" id="CAF9939399.1"/>
    </source>
</evidence>
<name>A0A8H3J2A6_9LECA</name>
<gene>
    <name evidence="2" type="ORF">IMSHALPRED_001326</name>
</gene>
<protein>
    <submittedName>
        <fullName evidence="2">Uncharacterized protein</fullName>
    </submittedName>
</protein>
<comment type="caution">
    <text evidence="2">The sequence shown here is derived from an EMBL/GenBank/DDBJ whole genome shotgun (WGS) entry which is preliminary data.</text>
</comment>
<dbReference type="EMBL" id="CAJPDT010000118">
    <property type="protein sequence ID" value="CAF9939399.1"/>
    <property type="molecule type" value="Genomic_DNA"/>
</dbReference>
<keyword evidence="1" id="KW-0732">Signal</keyword>
<sequence>MVNLILPLLLDLAMSGINAASLSKPALGPSIPMDLTDLYSVTNATSLGAGGGGIDPHFSVNYELGDTPLRPIACLMNAVNAMTNLALLDFGGHIPPVVARLPSYPDVVIRSDATTLGRGVIPIRYVLWGIWSFALFMLNNNRYQTMHLTLGFNGGIVGYIRVERPNLQVSSLAGSDSDSSASVRQKGADEALPDIHPSKIPAKLTAVSNTTNLFLTNTTATSSNAGDLHVFIRPIGQTLTNFQFFSPILAGLDFVARFPSTSPVNGFALRPVNVDTYIEFRDFGTQPRRQAPFFEYQWVVRALGELPWHLMPLMRWSEAIIVMQVDGISVGDGGLQKRAS</sequence>
<feature type="chain" id="PRO_5034076173" evidence="1">
    <location>
        <begin position="20"/>
        <end position="340"/>
    </location>
</feature>
<reference evidence="2" key="1">
    <citation type="submission" date="2021-03" db="EMBL/GenBank/DDBJ databases">
        <authorList>
            <person name="Tagirdzhanova G."/>
        </authorList>
    </citation>
    <scope>NUCLEOTIDE SEQUENCE</scope>
</reference>
<evidence type="ECO:0000313" key="3">
    <source>
        <dbReference type="Proteomes" id="UP000664534"/>
    </source>
</evidence>
<dbReference type="Proteomes" id="UP000664534">
    <property type="component" value="Unassembled WGS sequence"/>
</dbReference>
<proteinExistence type="predicted"/>
<keyword evidence="3" id="KW-1185">Reference proteome</keyword>